<feature type="compositionally biased region" description="Acidic residues" evidence="2">
    <location>
        <begin position="550"/>
        <end position="564"/>
    </location>
</feature>
<evidence type="ECO:0000259" key="3">
    <source>
        <dbReference type="Pfam" id="PF12366"/>
    </source>
</evidence>
<feature type="compositionally biased region" description="Basic residues" evidence="2">
    <location>
        <begin position="41"/>
        <end position="65"/>
    </location>
</feature>
<dbReference type="Pfam" id="PF15927">
    <property type="entry name" value="Casc1_N"/>
    <property type="match status" value="1"/>
</dbReference>
<keyword evidence="6" id="KW-1185">Reference proteome</keyword>
<dbReference type="InterPro" id="IPR031826">
    <property type="entry name" value="IC97/Casc1_N"/>
</dbReference>
<dbReference type="Pfam" id="PF12366">
    <property type="entry name" value="Casc1_C"/>
    <property type="match status" value="1"/>
</dbReference>
<evidence type="ECO:0000256" key="2">
    <source>
        <dbReference type="SAM" id="MobiDB-lite"/>
    </source>
</evidence>
<dbReference type="PANTHER" id="PTHR20929:SF11">
    <property type="entry name" value="DYNEIN AXONEMAL INTERMEDIATE CHAIN 7"/>
    <property type="match status" value="1"/>
</dbReference>
<feature type="compositionally biased region" description="Polar residues" evidence="2">
    <location>
        <begin position="26"/>
        <end position="38"/>
    </location>
</feature>
<comment type="similarity">
    <text evidence="1">Belongs to the DNAI7 family.</text>
</comment>
<evidence type="ECO:0008006" key="7">
    <source>
        <dbReference type="Google" id="ProtNLM"/>
    </source>
</evidence>
<dbReference type="PANTHER" id="PTHR20929">
    <property type="entry name" value="LUNG ADENOMA SUSCEPTIBILITY 1-RELATED"/>
    <property type="match status" value="1"/>
</dbReference>
<dbReference type="Proteomes" id="UP001470230">
    <property type="component" value="Unassembled WGS sequence"/>
</dbReference>
<dbReference type="InterPro" id="IPR023247">
    <property type="entry name" value="IC97/Dnai7-like"/>
</dbReference>
<protein>
    <recommendedName>
        <fullName evidence="7">IC97/Casc1 N-terminal domain-containing protein</fullName>
    </recommendedName>
</protein>
<dbReference type="InterPro" id="IPR022110">
    <property type="entry name" value="CASC1_C"/>
</dbReference>
<comment type="caution">
    <text evidence="5">The sequence shown here is derived from an EMBL/GenBank/DDBJ whole genome shotgun (WGS) entry which is preliminary data.</text>
</comment>
<proteinExistence type="inferred from homology"/>
<evidence type="ECO:0000259" key="4">
    <source>
        <dbReference type="Pfam" id="PF15927"/>
    </source>
</evidence>
<feature type="domain" description="IC97/Casc1 N-terminal" evidence="4">
    <location>
        <begin position="65"/>
        <end position="261"/>
    </location>
</feature>
<evidence type="ECO:0000313" key="6">
    <source>
        <dbReference type="Proteomes" id="UP001470230"/>
    </source>
</evidence>
<gene>
    <name evidence="5" type="ORF">M9Y10_040849</name>
</gene>
<evidence type="ECO:0000256" key="1">
    <source>
        <dbReference type="ARBA" id="ARBA00024332"/>
    </source>
</evidence>
<dbReference type="EMBL" id="JAPFFF010000007">
    <property type="protein sequence ID" value="KAK8885401.1"/>
    <property type="molecule type" value="Genomic_DNA"/>
</dbReference>
<feature type="domain" description="CASC1 C-terminal" evidence="3">
    <location>
        <begin position="389"/>
        <end position="445"/>
    </location>
</feature>
<evidence type="ECO:0000313" key="5">
    <source>
        <dbReference type="EMBL" id="KAK8885401.1"/>
    </source>
</evidence>
<accession>A0ABR2K2R4</accession>
<sequence>MSTDPPAEISIAPPDSDAATPEQLPPDTQDTAVPSDQPTGKKGKGKKEKKPKAKKLSKKERLRLKKEKEEQERLEQERREAELRDQREREYEQKKREEQQQRLIEEDSYIKNLRKERTEEGRKIRAAKAQADDWEIFKECNHFVDVRSQSDVNTFITQWREINETDLPILFEHFKQSNTIKKQLISMMETAEVSQETDEYNKFKEQIDSLNDIVSSKMEQITGRHLIFSDKFAGAKNEVQVSAQTDGMIFGMWVNLSKNPRIKEIEFPGLTVEIPKAVAMTSLAIRMLMTPEKKFNDEYLFLFKQILCDFLQLPTPPKKIGTMTLRQSPQKNILVNISYPLRNVNSTQPALNFKVQLEPGFITDYVKDATVVQIIPNSDNSNQDEVGVNTQHISKVNLDPETNTMMFSSGVVGTFCIAIQRYAHFPLKMWEFTGTSETSVEIYIKTCLDVELSINIDKDGLCSCESPEDIAFKDLSPVSAIKFLMEKGINLVAPKKAIAELTPKTPDLEEVLNKGIADTATGFMVSWSKWNEMLPQDRAMLIMKEMKTFDEDENEDENEEENNENENNQENNNGEEEDKLDQSKNQSYRKNKMRAMLVKSNHIVEVPYTEDQCECNMKPIDDAQIHQHILPMFFEKSSEEVKERVKKAPTFLCDASYYFLKQLRLFSMTKAETAE</sequence>
<feature type="region of interest" description="Disordered" evidence="2">
    <location>
        <begin position="1"/>
        <end position="100"/>
    </location>
</feature>
<dbReference type="PRINTS" id="PR02043">
    <property type="entry name" value="CANCERSCCP1"/>
</dbReference>
<name>A0ABR2K2R4_9EUKA</name>
<reference evidence="5 6" key="1">
    <citation type="submission" date="2024-04" db="EMBL/GenBank/DDBJ databases">
        <title>Tritrichomonas musculus Genome.</title>
        <authorList>
            <person name="Alves-Ferreira E."/>
            <person name="Grigg M."/>
            <person name="Lorenzi H."/>
            <person name="Galac M."/>
        </authorList>
    </citation>
    <scope>NUCLEOTIDE SEQUENCE [LARGE SCALE GENOMIC DNA]</scope>
    <source>
        <strain evidence="5 6">EAF2021</strain>
    </source>
</reference>
<organism evidence="5 6">
    <name type="scientific">Tritrichomonas musculus</name>
    <dbReference type="NCBI Taxonomy" id="1915356"/>
    <lineage>
        <taxon>Eukaryota</taxon>
        <taxon>Metamonada</taxon>
        <taxon>Parabasalia</taxon>
        <taxon>Tritrichomonadida</taxon>
        <taxon>Tritrichomonadidae</taxon>
        <taxon>Tritrichomonas</taxon>
    </lineage>
</organism>
<feature type="compositionally biased region" description="Basic and acidic residues" evidence="2">
    <location>
        <begin position="66"/>
        <end position="100"/>
    </location>
</feature>
<feature type="region of interest" description="Disordered" evidence="2">
    <location>
        <begin position="550"/>
        <end position="584"/>
    </location>
</feature>